<evidence type="ECO:0000313" key="8">
    <source>
        <dbReference type="EMBL" id="WWC90722.1"/>
    </source>
</evidence>
<dbReference type="InterPro" id="IPR049560">
    <property type="entry name" value="MeTrfase_RsmB-F_NOP2_cat"/>
</dbReference>
<evidence type="ECO:0000259" key="7">
    <source>
        <dbReference type="PROSITE" id="PS51686"/>
    </source>
</evidence>
<dbReference type="Pfam" id="PF01189">
    <property type="entry name" value="Methyltr_RsmB-F"/>
    <property type="match status" value="1"/>
</dbReference>
<organism evidence="8 9">
    <name type="scientific">Kwoniella dendrophila CBS 6074</name>
    <dbReference type="NCBI Taxonomy" id="1295534"/>
    <lineage>
        <taxon>Eukaryota</taxon>
        <taxon>Fungi</taxon>
        <taxon>Dikarya</taxon>
        <taxon>Basidiomycota</taxon>
        <taxon>Agaricomycotina</taxon>
        <taxon>Tremellomycetes</taxon>
        <taxon>Tremellales</taxon>
        <taxon>Cryptococcaceae</taxon>
        <taxon>Kwoniella</taxon>
    </lineage>
</organism>
<feature type="compositionally biased region" description="Polar residues" evidence="6">
    <location>
        <begin position="479"/>
        <end position="498"/>
    </location>
</feature>
<comment type="caution">
    <text evidence="5">Lacks conserved residue(s) required for the propagation of feature annotation.</text>
</comment>
<feature type="binding site" evidence="5">
    <location>
        <position position="303"/>
    </location>
    <ligand>
        <name>S-adenosyl-L-methionine</name>
        <dbReference type="ChEBI" id="CHEBI:59789"/>
    </ligand>
</feature>
<dbReference type="Gene3D" id="3.40.50.150">
    <property type="entry name" value="Vaccinia Virus protein VP39"/>
    <property type="match status" value="1"/>
</dbReference>
<dbReference type="GO" id="GO:0003723">
    <property type="term" value="F:RNA binding"/>
    <property type="evidence" value="ECO:0007669"/>
    <property type="project" value="UniProtKB-UniRule"/>
</dbReference>
<proteinExistence type="inferred from homology"/>
<feature type="region of interest" description="Disordered" evidence="6">
    <location>
        <begin position="470"/>
        <end position="596"/>
    </location>
</feature>
<name>A0AAX4JZD6_9TREE</name>
<keyword evidence="2 5" id="KW-0808">Transferase</keyword>
<dbReference type="RefSeq" id="XP_066077485.1">
    <property type="nucleotide sequence ID" value="XM_066221388.1"/>
</dbReference>
<feature type="compositionally biased region" description="Basic residues" evidence="6">
    <location>
        <begin position="577"/>
        <end position="596"/>
    </location>
</feature>
<dbReference type="AlphaFoldDB" id="A0AAX4JZD6"/>
<dbReference type="GO" id="GO:0005730">
    <property type="term" value="C:nucleolus"/>
    <property type="evidence" value="ECO:0007669"/>
    <property type="project" value="TreeGrafter"/>
</dbReference>
<dbReference type="GeneID" id="91096329"/>
<comment type="similarity">
    <text evidence="5">Belongs to the class I-like SAM-binding methyltransferase superfamily. RsmB/NOP family.</text>
</comment>
<dbReference type="Proteomes" id="UP001355207">
    <property type="component" value="Chromosome 7"/>
</dbReference>
<dbReference type="InterPro" id="IPR001678">
    <property type="entry name" value="MeTrfase_RsmB-F_NOP2_dom"/>
</dbReference>
<feature type="compositionally biased region" description="Basic and acidic residues" evidence="6">
    <location>
        <begin position="563"/>
        <end position="576"/>
    </location>
</feature>
<evidence type="ECO:0000256" key="4">
    <source>
        <dbReference type="ARBA" id="ARBA00022884"/>
    </source>
</evidence>
<evidence type="ECO:0000256" key="5">
    <source>
        <dbReference type="PROSITE-ProRule" id="PRU01023"/>
    </source>
</evidence>
<gene>
    <name evidence="8" type="ORF">L201_005659</name>
</gene>
<dbReference type="EMBL" id="CP144104">
    <property type="protein sequence ID" value="WWC90722.1"/>
    <property type="molecule type" value="Genomic_DNA"/>
</dbReference>
<dbReference type="GO" id="GO:0008173">
    <property type="term" value="F:RNA methyltransferase activity"/>
    <property type="evidence" value="ECO:0007669"/>
    <property type="project" value="InterPro"/>
</dbReference>
<reference evidence="8 9" key="1">
    <citation type="submission" date="2024-01" db="EMBL/GenBank/DDBJ databases">
        <title>Comparative genomics of Cryptococcus and Kwoniella reveals pathogenesis evolution and contrasting modes of karyotype evolution via chromosome fusion or intercentromeric recombination.</title>
        <authorList>
            <person name="Coelho M.A."/>
            <person name="David-Palma M."/>
            <person name="Shea T."/>
            <person name="Bowers K."/>
            <person name="McGinley-Smith S."/>
            <person name="Mohammad A.W."/>
            <person name="Gnirke A."/>
            <person name="Yurkov A.M."/>
            <person name="Nowrousian M."/>
            <person name="Sun S."/>
            <person name="Cuomo C.A."/>
            <person name="Heitman J."/>
        </authorList>
    </citation>
    <scope>NUCLEOTIDE SEQUENCE [LARGE SCALE GENOMIC DNA]</scope>
    <source>
        <strain evidence="8 9">CBS 6074</strain>
    </source>
</reference>
<dbReference type="SUPFAM" id="SSF53335">
    <property type="entry name" value="S-adenosyl-L-methionine-dependent methyltransferases"/>
    <property type="match status" value="1"/>
</dbReference>
<accession>A0AAX4JZD6</accession>
<evidence type="ECO:0000256" key="3">
    <source>
        <dbReference type="ARBA" id="ARBA00022691"/>
    </source>
</evidence>
<sequence length="596" mass="67296">MNFYKSAALALDHLDKNQGSVKGSLAAAGIKSTPGEGKRILALVIETLKYKPILLELLKIVPLLSLEKITFPKKVPKGAPSSLSLILVLLHDLLFSIKNKIEASDSWPPKPSILKYQTRLKAELVKIQIKKGKSSIKDLAKSSSSEVSEAIRYIRFNTNSPNKTVNDLHKDLSKLGYTKLDEEKYPLDSKSYFMDNHLNDVLLNFNGNTNWWLKNDYYLDGHIILQDKASCLPAKVLMYNWNDDEGECIDATAAPGNKTSYVSALMGNKGKLHAFERSPHRYKTLTSMLEKAHCKNVIPQRADFLESDPKSKEYKNVTRILLDPSCSGSGIVNRLDYLLEDDVEKEEESELKTERLEKLASFQLQMILHAFKFPSAKRIVYSTCSIHPEEDERVVLSALQSKIAKDKGWKLAPRNQVIPTWERRGRKEELGDDEDLAQGVIRCSPEDRTNGFFVSCFVRDDPEGLSIKTKSQQDEANQDEANQVQAQSHGQAQITTQPEAGKSKIAAKPKKRAREEEVAVEIVKSTSKKHSDSTSLTAANNNNLDDQIEIEEEKIMTNDTEEDKTIKEKTEAQLERNKRKKAVQKEKAKKRKLEKV</sequence>
<feature type="binding site" evidence="5">
    <location>
        <position position="276"/>
    </location>
    <ligand>
        <name>S-adenosyl-L-methionine</name>
        <dbReference type="ChEBI" id="CHEBI:59789"/>
    </ligand>
</feature>
<feature type="active site" description="Nucleophile" evidence="5">
    <location>
        <position position="384"/>
    </location>
</feature>
<dbReference type="GO" id="GO:0070475">
    <property type="term" value="P:rRNA base methylation"/>
    <property type="evidence" value="ECO:0007669"/>
    <property type="project" value="TreeGrafter"/>
</dbReference>
<dbReference type="Pfam" id="PF21153">
    <property type="entry name" value="NSUN5_N"/>
    <property type="match status" value="1"/>
</dbReference>
<dbReference type="PRINTS" id="PR02008">
    <property type="entry name" value="RCMTFAMILY"/>
</dbReference>
<keyword evidence="9" id="KW-1185">Reference proteome</keyword>
<dbReference type="InterPro" id="IPR049561">
    <property type="entry name" value="NSUN5_7_fdxn-like"/>
</dbReference>
<protein>
    <recommendedName>
        <fullName evidence="7">SAM-dependent MTase RsmB/NOP-type domain-containing protein</fullName>
    </recommendedName>
</protein>
<dbReference type="InterPro" id="IPR023267">
    <property type="entry name" value="RCMT"/>
</dbReference>
<dbReference type="Pfam" id="PF21148">
    <property type="entry name" value="NSUN5_fdxn-like"/>
    <property type="match status" value="1"/>
</dbReference>
<feature type="binding site" evidence="5">
    <location>
        <position position="323"/>
    </location>
    <ligand>
        <name>S-adenosyl-L-methionine</name>
        <dbReference type="ChEBI" id="CHEBI:59789"/>
    </ligand>
</feature>
<evidence type="ECO:0000256" key="6">
    <source>
        <dbReference type="SAM" id="MobiDB-lite"/>
    </source>
</evidence>
<dbReference type="InterPro" id="IPR029063">
    <property type="entry name" value="SAM-dependent_MTases_sf"/>
</dbReference>
<evidence type="ECO:0000256" key="2">
    <source>
        <dbReference type="ARBA" id="ARBA00022679"/>
    </source>
</evidence>
<dbReference type="InterPro" id="IPR048889">
    <property type="entry name" value="NSUN5_RCM1_N"/>
</dbReference>
<keyword evidence="4 5" id="KW-0694">RNA-binding</keyword>
<dbReference type="PANTHER" id="PTHR22807">
    <property type="entry name" value="NOP2 YEAST -RELATED NOL1/NOP2/FMU SUN DOMAIN-CONTAINING"/>
    <property type="match status" value="1"/>
</dbReference>
<evidence type="ECO:0000256" key="1">
    <source>
        <dbReference type="ARBA" id="ARBA00022603"/>
    </source>
</evidence>
<dbReference type="PANTHER" id="PTHR22807:SF4">
    <property type="entry name" value="28S RRNA (CYTOSINE-C(5))-METHYLTRANSFERASE"/>
    <property type="match status" value="1"/>
</dbReference>
<evidence type="ECO:0000313" key="9">
    <source>
        <dbReference type="Proteomes" id="UP001355207"/>
    </source>
</evidence>
<feature type="domain" description="SAM-dependent MTase RsmB/NOP-type" evidence="7">
    <location>
        <begin position="151"/>
        <end position="460"/>
    </location>
</feature>
<dbReference type="Gene3D" id="3.30.70.1170">
    <property type="entry name" value="Sun protein, domain 3"/>
    <property type="match status" value="1"/>
</dbReference>
<dbReference type="PROSITE" id="PS51686">
    <property type="entry name" value="SAM_MT_RSMB_NOP"/>
    <property type="match status" value="1"/>
</dbReference>
<keyword evidence="3 5" id="KW-0949">S-adenosyl-L-methionine</keyword>
<keyword evidence="1 5" id="KW-0489">Methyltransferase</keyword>